<dbReference type="Gene3D" id="3.80.10.10">
    <property type="entry name" value="Ribonuclease Inhibitor"/>
    <property type="match status" value="2"/>
</dbReference>
<dbReference type="PROSITE" id="PS50181">
    <property type="entry name" value="FBOX"/>
    <property type="match status" value="1"/>
</dbReference>
<reference evidence="2" key="1">
    <citation type="submission" date="2021-09" db="EMBL/GenBank/DDBJ databases">
        <authorList>
            <consortium name="AG Swart"/>
            <person name="Singh M."/>
            <person name="Singh A."/>
            <person name="Seah K."/>
            <person name="Emmerich C."/>
        </authorList>
    </citation>
    <scope>NUCLEOTIDE SEQUENCE</scope>
    <source>
        <strain evidence="2">ATCC30299</strain>
    </source>
</reference>
<dbReference type="AlphaFoldDB" id="A0AAU9IXI9"/>
<dbReference type="PANTHER" id="PTHR13318">
    <property type="entry name" value="PARTNER OF PAIRED, ISOFORM B-RELATED"/>
    <property type="match status" value="1"/>
</dbReference>
<dbReference type="Proteomes" id="UP001162131">
    <property type="component" value="Unassembled WGS sequence"/>
</dbReference>
<dbReference type="GO" id="GO:0031146">
    <property type="term" value="P:SCF-dependent proteasomal ubiquitin-dependent protein catabolic process"/>
    <property type="evidence" value="ECO:0007669"/>
    <property type="project" value="TreeGrafter"/>
</dbReference>
<dbReference type="Pfam" id="PF12937">
    <property type="entry name" value="F-box-like"/>
    <property type="match status" value="1"/>
</dbReference>
<comment type="caution">
    <text evidence="2">The sequence shown here is derived from an EMBL/GenBank/DDBJ whole genome shotgun (WGS) entry which is preliminary data.</text>
</comment>
<dbReference type="EMBL" id="CAJZBQ010000015">
    <property type="protein sequence ID" value="CAG9316405.1"/>
    <property type="molecule type" value="Genomic_DNA"/>
</dbReference>
<dbReference type="InterPro" id="IPR006553">
    <property type="entry name" value="Leu-rich_rpt_Cys-con_subtyp"/>
</dbReference>
<protein>
    <recommendedName>
        <fullName evidence="1">F-box domain-containing protein</fullName>
    </recommendedName>
</protein>
<evidence type="ECO:0000313" key="3">
    <source>
        <dbReference type="Proteomes" id="UP001162131"/>
    </source>
</evidence>
<dbReference type="InterPro" id="IPR001810">
    <property type="entry name" value="F-box_dom"/>
</dbReference>
<dbReference type="InterPro" id="IPR036047">
    <property type="entry name" value="F-box-like_dom_sf"/>
</dbReference>
<name>A0AAU9IXI9_9CILI</name>
<organism evidence="2 3">
    <name type="scientific">Blepharisma stoltei</name>
    <dbReference type="NCBI Taxonomy" id="1481888"/>
    <lineage>
        <taxon>Eukaryota</taxon>
        <taxon>Sar</taxon>
        <taxon>Alveolata</taxon>
        <taxon>Ciliophora</taxon>
        <taxon>Postciliodesmatophora</taxon>
        <taxon>Heterotrichea</taxon>
        <taxon>Heterotrichida</taxon>
        <taxon>Blepharismidae</taxon>
        <taxon>Blepharisma</taxon>
    </lineage>
</organism>
<gene>
    <name evidence="2" type="ORF">BSTOLATCC_MIC15835</name>
</gene>
<feature type="domain" description="F-box" evidence="1">
    <location>
        <begin position="1"/>
        <end position="47"/>
    </location>
</feature>
<dbReference type="InterPro" id="IPR032675">
    <property type="entry name" value="LRR_dom_sf"/>
</dbReference>
<dbReference type="SUPFAM" id="SSF81383">
    <property type="entry name" value="F-box domain"/>
    <property type="match status" value="1"/>
</dbReference>
<dbReference type="SUPFAM" id="SSF52047">
    <property type="entry name" value="RNI-like"/>
    <property type="match status" value="1"/>
</dbReference>
<dbReference type="GO" id="GO:0019005">
    <property type="term" value="C:SCF ubiquitin ligase complex"/>
    <property type="evidence" value="ECO:0007669"/>
    <property type="project" value="TreeGrafter"/>
</dbReference>
<evidence type="ECO:0000313" key="2">
    <source>
        <dbReference type="EMBL" id="CAG9316405.1"/>
    </source>
</evidence>
<sequence length="393" mass="45438">MDVIPEELLILVFSYLDLTSLSFCEQVCKYWNLILSSESQNCLFQVIDVFSTHNSIAPPFEWTLRKAVNHKTKELIIGGSNYKRTEVILLIDSCANSLISLDLSFFHLKQSFYQTISNKNSIILEKLTICDARLRDECLEWILKIGTLKYLNVNNNTSLVGKPFLTCQKPLEALWFEGCENLEYENILPYVTAYGDRMDEFGIDGENYSSYQVCTLLSNVLLIKKFSIGFANEMQDEMLYYLIKTTWEYLKIKKGINLTENGFSEIFSQRLNNLEYLELAECSAISDKVCILIGENCPNLHTLIITWSDFITDLGIISIINGCESLRNFDLTGQKCITENAFPIDKPYKIYFSLLTLYLSQCNKVNDSRLWELSNQYPQIKIKNYYGEFKEGW</sequence>
<dbReference type="SMART" id="SM00367">
    <property type="entry name" value="LRR_CC"/>
    <property type="match status" value="2"/>
</dbReference>
<accession>A0AAU9IXI9</accession>
<evidence type="ECO:0000259" key="1">
    <source>
        <dbReference type="PROSITE" id="PS50181"/>
    </source>
</evidence>
<keyword evidence="3" id="KW-1185">Reference proteome</keyword>
<proteinExistence type="predicted"/>